<comment type="domain">
    <text evidence="11">ValRS has two distinct active sites: one for aminoacylation and one for editing. The misactivated threonine is translocated from the active site to the editing site.</text>
</comment>
<dbReference type="InterPro" id="IPR002303">
    <property type="entry name" value="Valyl-tRNA_ligase"/>
</dbReference>
<dbReference type="Proteomes" id="UP000000663">
    <property type="component" value="Chromosome"/>
</dbReference>
<dbReference type="FunFam" id="1.10.730.10:FF:000033">
    <property type="entry name" value="Valine--tRNA ligase"/>
    <property type="match status" value="1"/>
</dbReference>
<dbReference type="HAMAP" id="MF_02005">
    <property type="entry name" value="Val_tRNA_synth_type2"/>
    <property type="match status" value="1"/>
</dbReference>
<keyword evidence="4 11" id="KW-0547">Nucleotide-binding</keyword>
<organism evidence="14 15">
    <name type="scientific">Methanocella arvoryzae (strain DSM 22066 / NBRC 105507 / MRE50)</name>
    <dbReference type="NCBI Taxonomy" id="351160"/>
    <lineage>
        <taxon>Archaea</taxon>
        <taxon>Methanobacteriati</taxon>
        <taxon>Methanobacteriota</taxon>
        <taxon>Stenosarchaea group</taxon>
        <taxon>Methanomicrobia</taxon>
        <taxon>Methanocellales</taxon>
        <taxon>Methanocellaceae</taxon>
        <taxon>Methanocella</taxon>
    </lineage>
</organism>
<reference evidence="14 15" key="1">
    <citation type="journal article" date="2006" name="Science">
        <title>Genome of rice cluster I archaea -- the key methane producers in the rice rhizosphere.</title>
        <authorList>
            <person name="Erkel C."/>
            <person name="Kube M."/>
            <person name="Reinhardt R."/>
            <person name="Liesack W."/>
        </authorList>
    </citation>
    <scope>NUCLEOTIDE SEQUENCE [LARGE SCALE GENOMIC DNA]</scope>
    <source>
        <strain evidence="15">DSM 22066 / NBRC 105507 / MRE50</strain>
    </source>
</reference>
<dbReference type="InterPro" id="IPR033705">
    <property type="entry name" value="Anticodon_Ia_Val"/>
</dbReference>
<accession>Q0W8L6</accession>
<dbReference type="Gene3D" id="1.10.730.10">
    <property type="entry name" value="Isoleucyl-tRNA Synthetase, Domain 1"/>
    <property type="match status" value="1"/>
</dbReference>
<dbReference type="FunFam" id="3.40.50.620:FF:000192">
    <property type="entry name" value="Valine--tRNA ligase"/>
    <property type="match status" value="1"/>
</dbReference>
<dbReference type="CDD" id="cd00817">
    <property type="entry name" value="ValRS_core"/>
    <property type="match status" value="1"/>
</dbReference>
<evidence type="ECO:0000256" key="8">
    <source>
        <dbReference type="ARBA" id="ARBA00047552"/>
    </source>
</evidence>
<dbReference type="NCBIfam" id="NF009687">
    <property type="entry name" value="PRK13208.1"/>
    <property type="match status" value="1"/>
</dbReference>
<comment type="subcellular location">
    <subcellularLocation>
        <location evidence="1 11">Cytoplasm</location>
    </subcellularLocation>
</comment>
<dbReference type="PANTHER" id="PTHR11946">
    <property type="entry name" value="VALYL-TRNA SYNTHETASES"/>
    <property type="match status" value="1"/>
</dbReference>
<comment type="similarity">
    <text evidence="10 11">Belongs to the class-I aminoacyl-tRNA synthetase family. ValS type 2 subfamily.</text>
</comment>
<keyword evidence="2 11" id="KW-0963">Cytoplasm</keyword>
<evidence type="ECO:0000256" key="9">
    <source>
        <dbReference type="ARBA" id="ARBA00055630"/>
    </source>
</evidence>
<keyword evidence="6 11" id="KW-0648">Protein biosynthesis</keyword>
<evidence type="ECO:0000313" key="14">
    <source>
        <dbReference type="EMBL" id="CAJ35277.1"/>
    </source>
</evidence>
<evidence type="ECO:0000256" key="3">
    <source>
        <dbReference type="ARBA" id="ARBA00022598"/>
    </source>
</evidence>
<proteinExistence type="inferred from homology"/>
<dbReference type="OrthoDB" id="23906at2157"/>
<dbReference type="STRING" id="351160.LRC303"/>
<dbReference type="InterPro" id="IPR022874">
    <property type="entry name" value="Valine-tRNA_ligase_type_2"/>
</dbReference>
<evidence type="ECO:0000256" key="6">
    <source>
        <dbReference type="ARBA" id="ARBA00022917"/>
    </source>
</evidence>
<dbReference type="SUPFAM" id="SSF52374">
    <property type="entry name" value="Nucleotidylyl transferase"/>
    <property type="match status" value="1"/>
</dbReference>
<comment type="caution">
    <text evidence="11">Lacks conserved residue(s) required for the propagation of feature annotation.</text>
</comment>
<feature type="domain" description="Methionyl/Valyl/Leucyl/Isoleucyl-tRNA synthetase anticodon-binding" evidence="13">
    <location>
        <begin position="611"/>
        <end position="762"/>
    </location>
</feature>
<dbReference type="InterPro" id="IPR009008">
    <property type="entry name" value="Val/Leu/Ile-tRNA-synth_edit"/>
</dbReference>
<dbReference type="PROSITE" id="PS00178">
    <property type="entry name" value="AA_TRNA_LIGASE_I"/>
    <property type="match status" value="1"/>
</dbReference>
<evidence type="ECO:0000256" key="2">
    <source>
        <dbReference type="ARBA" id="ARBA00022490"/>
    </source>
</evidence>
<dbReference type="PATRIC" id="fig|351160.9.peg.2976"/>
<dbReference type="InterPro" id="IPR009080">
    <property type="entry name" value="tRNAsynth_Ia_anticodon-bd"/>
</dbReference>
<feature type="domain" description="Aminoacyl-tRNA synthetase class Ia" evidence="12">
    <location>
        <begin position="17"/>
        <end position="570"/>
    </location>
</feature>
<dbReference type="GO" id="GO:0004832">
    <property type="term" value="F:valine-tRNA ligase activity"/>
    <property type="evidence" value="ECO:0007669"/>
    <property type="project" value="UniProtKB-UniRule"/>
</dbReference>
<dbReference type="Gene3D" id="3.40.50.620">
    <property type="entry name" value="HUPs"/>
    <property type="match status" value="2"/>
</dbReference>
<dbReference type="InterPro" id="IPR002300">
    <property type="entry name" value="aa-tRNA-synth_Ia"/>
</dbReference>
<evidence type="ECO:0000313" key="15">
    <source>
        <dbReference type="Proteomes" id="UP000000663"/>
    </source>
</evidence>
<dbReference type="CDD" id="cd07962">
    <property type="entry name" value="Anticodon_Ia_Val"/>
    <property type="match status" value="1"/>
</dbReference>
<evidence type="ECO:0000256" key="4">
    <source>
        <dbReference type="ARBA" id="ARBA00022741"/>
    </source>
</evidence>
<evidence type="ECO:0000256" key="11">
    <source>
        <dbReference type="HAMAP-Rule" id="MF_02005"/>
    </source>
</evidence>
<dbReference type="SUPFAM" id="SSF50677">
    <property type="entry name" value="ValRS/IleRS/LeuRS editing domain"/>
    <property type="match status" value="1"/>
</dbReference>
<comment type="catalytic activity">
    <reaction evidence="8 11">
        <text>tRNA(Val) + L-valine + ATP = L-valyl-tRNA(Val) + AMP + diphosphate</text>
        <dbReference type="Rhea" id="RHEA:10704"/>
        <dbReference type="Rhea" id="RHEA-COMP:9672"/>
        <dbReference type="Rhea" id="RHEA-COMP:9708"/>
        <dbReference type="ChEBI" id="CHEBI:30616"/>
        <dbReference type="ChEBI" id="CHEBI:33019"/>
        <dbReference type="ChEBI" id="CHEBI:57762"/>
        <dbReference type="ChEBI" id="CHEBI:78442"/>
        <dbReference type="ChEBI" id="CHEBI:78537"/>
        <dbReference type="ChEBI" id="CHEBI:456215"/>
        <dbReference type="EC" id="6.1.1.9"/>
    </reaction>
</comment>
<keyword evidence="15" id="KW-1185">Reference proteome</keyword>
<comment type="function">
    <text evidence="9 11">Catalyzes the attachment of valine to tRNA(Val). As ValRS can inadvertently accommodate and process structurally similar amino acids such as threonine, to avoid such errors, it has a 'posttransfer' editing activity that hydrolyzes mischarged Thr-tRNA(Val) in a tRNA-dependent manner.</text>
</comment>
<dbReference type="NCBIfam" id="TIGR00422">
    <property type="entry name" value="valS"/>
    <property type="match status" value="1"/>
</dbReference>
<sequence>MTELAKKYDPKEIEPRIQKFWEDNKVFKFDPDSKKPVFSIDTPPPTLSGYIHMGHVFSYSQAEFVARYQRMKGCNVFYPMGFDDNGLPTERYVEKKYKVNIKDIGREEFVKLCLQETEIGGKSYRNIWTTLGISVDWSLLYSTINKRCQRISQRSFLDIYRTGRVERRNEPAIWCPLCQTSLAQADVEDSEEKQSFLNTIRFTAVDTGEDLLIATSRPELISSCVALIVNPDDERYKKLIGRKGRTPIFGVEVPIIADRKVEIGFGTGLVMVCTFGDKTDIDWWREYNLPLKLSIGPDGRMNKNAGKYEGMTLTQCRKAILEDLKEAGLLLEQKPISHVMNVHERCGTPVEYYVTPQWFIRILDLKDELLAQGSKLNWYPEHMKVRYDTWIQGLKWDWCISRQRYFGVPFPVWYCAKCGEAVVAEDSQLPVDPLVDRPLKPCPKCGSTEFEPEKDVMDTWATSSITPLINSNWGEPNSYIDQIYPMSLRPQAHDIIRTWLFYTVIKSYLHTGTLPWQNVMISGHGLDANGKAMHKSKGNVIEPLPVIAKYSADALRWWAASAKLGDDMPFKEKEIVYGQKFLNKLWNASRFCAMHLQGFKPEAKAQLELIDHWILSKLNNVIRESTESFERYEYSKAKVAVEQFFWGDFCDNYLEMVKDRLYSKDEARAASRDAALYTLYTVLLDSLKMLGPFTPHVTEEIYQCLFRESHGPESLHVSGWPKAEAWWDDQEALKLGEAATIIISALRQFKNANNMAQNAPLSRLTIGGDADGIARVESVLKDTMKIGEISYTQIEKADAVATIAGKDLKLKVEK</sequence>
<dbReference type="SUPFAM" id="SSF47323">
    <property type="entry name" value="Anticodon-binding domain of a subclass of class I aminoacyl-tRNA synthetases"/>
    <property type="match status" value="1"/>
</dbReference>
<gene>
    <name evidence="11 14" type="primary">valS</name>
    <name evidence="14" type="ORF">LRC303</name>
</gene>
<dbReference type="PANTHER" id="PTHR11946:SF93">
    <property type="entry name" value="VALINE--TRNA LIGASE, CHLOROPLASTIC_MITOCHONDRIAL 2"/>
    <property type="match status" value="1"/>
</dbReference>
<feature type="binding site" evidence="11">
    <location>
        <position position="535"/>
    </location>
    <ligand>
        <name>ATP</name>
        <dbReference type="ChEBI" id="CHEBI:30616"/>
    </ligand>
</feature>
<evidence type="ECO:0000259" key="12">
    <source>
        <dbReference type="Pfam" id="PF00133"/>
    </source>
</evidence>
<evidence type="ECO:0000256" key="7">
    <source>
        <dbReference type="ARBA" id="ARBA00023146"/>
    </source>
</evidence>
<evidence type="ECO:0000256" key="1">
    <source>
        <dbReference type="ARBA" id="ARBA00004496"/>
    </source>
</evidence>
<evidence type="ECO:0000256" key="10">
    <source>
        <dbReference type="ARBA" id="ARBA00061452"/>
    </source>
</evidence>
<feature type="short sequence motif" description="'HIGH' region" evidence="11">
    <location>
        <begin position="45"/>
        <end position="55"/>
    </location>
</feature>
<dbReference type="eggNOG" id="arCOG00808">
    <property type="taxonomic scope" value="Archaea"/>
</dbReference>
<keyword evidence="3 11" id="KW-0436">Ligase</keyword>
<dbReference type="AlphaFoldDB" id="Q0W8L6"/>
<name>Q0W8L6_METAR</name>
<dbReference type="GeneID" id="5143853"/>
<dbReference type="GO" id="GO:0005524">
    <property type="term" value="F:ATP binding"/>
    <property type="evidence" value="ECO:0007669"/>
    <property type="project" value="UniProtKB-UniRule"/>
</dbReference>
<dbReference type="GO" id="GO:0005829">
    <property type="term" value="C:cytosol"/>
    <property type="evidence" value="ECO:0007669"/>
    <property type="project" value="TreeGrafter"/>
</dbReference>
<dbReference type="InterPro" id="IPR013155">
    <property type="entry name" value="M/V/L/I-tRNA-synth_anticd-bd"/>
</dbReference>
<dbReference type="InterPro" id="IPR001412">
    <property type="entry name" value="aa-tRNA-synth_I_CS"/>
</dbReference>
<dbReference type="GO" id="GO:0002161">
    <property type="term" value="F:aminoacyl-tRNA deacylase activity"/>
    <property type="evidence" value="ECO:0007669"/>
    <property type="project" value="InterPro"/>
</dbReference>
<dbReference type="EMBL" id="AM114193">
    <property type="protein sequence ID" value="CAJ35277.1"/>
    <property type="molecule type" value="Genomic_DNA"/>
</dbReference>
<dbReference type="PRINTS" id="PR00986">
    <property type="entry name" value="TRNASYNTHVAL"/>
</dbReference>
<dbReference type="Pfam" id="PF08264">
    <property type="entry name" value="Anticodon_1"/>
    <property type="match status" value="1"/>
</dbReference>
<keyword evidence="7 11" id="KW-0030">Aminoacyl-tRNA synthetase</keyword>
<dbReference type="InterPro" id="IPR014729">
    <property type="entry name" value="Rossmann-like_a/b/a_fold"/>
</dbReference>
<keyword evidence="5 11" id="KW-0067">ATP-binding</keyword>
<dbReference type="EC" id="6.1.1.9" evidence="11"/>
<dbReference type="KEGG" id="rci:LRC303"/>
<dbReference type="GO" id="GO:0006438">
    <property type="term" value="P:valyl-tRNA aminoacylation"/>
    <property type="evidence" value="ECO:0007669"/>
    <property type="project" value="UniProtKB-UniRule"/>
</dbReference>
<dbReference type="RefSeq" id="WP_012037213.1">
    <property type="nucleotide sequence ID" value="NC_009464.1"/>
</dbReference>
<protein>
    <recommendedName>
        <fullName evidence="11">Valine--tRNA ligase</fullName>
        <ecNumber evidence="11">6.1.1.9</ecNumber>
    </recommendedName>
    <alternativeName>
        <fullName evidence="11">Valyl-tRNA synthetase</fullName>
        <shortName evidence="11">ValRS</shortName>
    </alternativeName>
</protein>
<evidence type="ECO:0000256" key="5">
    <source>
        <dbReference type="ARBA" id="ARBA00022840"/>
    </source>
</evidence>
<evidence type="ECO:0000259" key="13">
    <source>
        <dbReference type="Pfam" id="PF08264"/>
    </source>
</evidence>
<dbReference type="Pfam" id="PF00133">
    <property type="entry name" value="tRNA-synt_1"/>
    <property type="match status" value="1"/>
</dbReference>